<sequence>MTSNAMESIEKPPKRVHKPAEQRQQEIIAAAVRAFADRGYQVTDMQTIAELAGVGKGTLYRHFPNKEELFKLVLAHQLDILRDRMLQARDSTTNPLCRLYAMMHAYLEYFDTHPDTVELFIQERAEFGREVTPQYFQRMHHSKDDWLFVFQDIKNTYPVREFLSAEEMSSLSGELLHGAVYLSMASVPKRASLTRLDQVFSFYLHGIMHVQNPLSFVEQLRECSKNSISQQTKELENY</sequence>
<reference evidence="7 8" key="1">
    <citation type="journal article" date="2011" name="Front. Microbiol.">
        <title>Genomic signatures of strain selection and enhancement in Bacillus atrophaeus var. globigii, a historical biowarfare simulant.</title>
        <authorList>
            <person name="Gibbons H.S."/>
            <person name="Broomall S.M."/>
            <person name="McNew L.A."/>
            <person name="Daligault H."/>
            <person name="Chapman C."/>
            <person name="Bruce D."/>
            <person name="Karavis M."/>
            <person name="Krepps M."/>
            <person name="McGregor P.A."/>
            <person name="Hong C."/>
            <person name="Park K.H."/>
            <person name="Akmal A."/>
            <person name="Feldman A."/>
            <person name="Lin J.S."/>
            <person name="Chang W.E."/>
            <person name="Higgs B.W."/>
            <person name="Demirev P."/>
            <person name="Lindquist J."/>
            <person name="Liem A."/>
            <person name="Fochler E."/>
            <person name="Read T.D."/>
            <person name="Tapia R."/>
            <person name="Johnson S."/>
            <person name="Bishop-Lilly K.A."/>
            <person name="Detter C."/>
            <person name="Han C."/>
            <person name="Sozhamannan S."/>
            <person name="Rosenzweig C.N."/>
            <person name="Skowronski E.W."/>
        </authorList>
    </citation>
    <scope>NUCLEOTIDE SEQUENCE [LARGE SCALE GENOMIC DNA]</scope>
    <source>
        <strain evidence="7 8">AK5</strain>
    </source>
</reference>
<dbReference type="Gene3D" id="1.10.357.10">
    <property type="entry name" value="Tetracycline Repressor, domain 2"/>
    <property type="match status" value="1"/>
</dbReference>
<feature type="region of interest" description="Disordered" evidence="5">
    <location>
        <begin position="1"/>
        <end position="22"/>
    </location>
</feature>
<keyword evidence="3" id="KW-0804">Transcription</keyword>
<dbReference type="PROSITE" id="PS50977">
    <property type="entry name" value="HTH_TETR_2"/>
    <property type="match status" value="1"/>
</dbReference>
<dbReference type="GO" id="GO:0000976">
    <property type="term" value="F:transcription cis-regulatory region binding"/>
    <property type="evidence" value="ECO:0007669"/>
    <property type="project" value="TreeGrafter"/>
</dbReference>
<evidence type="ECO:0000256" key="1">
    <source>
        <dbReference type="ARBA" id="ARBA00023015"/>
    </source>
</evidence>
<feature type="domain" description="HTH tetR-type" evidence="6">
    <location>
        <begin position="21"/>
        <end position="81"/>
    </location>
</feature>
<dbReference type="AlphaFoldDB" id="A0A432VYN7"/>
<evidence type="ECO:0000256" key="2">
    <source>
        <dbReference type="ARBA" id="ARBA00023125"/>
    </source>
</evidence>
<evidence type="ECO:0000259" key="6">
    <source>
        <dbReference type="PROSITE" id="PS50977"/>
    </source>
</evidence>
<keyword evidence="8" id="KW-1185">Reference proteome</keyword>
<feature type="DNA-binding region" description="H-T-H motif" evidence="4">
    <location>
        <begin position="44"/>
        <end position="63"/>
    </location>
</feature>
<comment type="caution">
    <text evidence="7">The sequence shown here is derived from an EMBL/GenBank/DDBJ whole genome shotgun (WGS) entry which is preliminary data.</text>
</comment>
<dbReference type="PRINTS" id="PR00455">
    <property type="entry name" value="HTHTETR"/>
</dbReference>
<protein>
    <submittedName>
        <fullName evidence="7">TetR family transcriptional regulator</fullName>
    </submittedName>
</protein>
<feature type="compositionally biased region" description="Basic and acidic residues" evidence="5">
    <location>
        <begin position="8"/>
        <end position="22"/>
    </location>
</feature>
<dbReference type="RefSeq" id="WP_126790924.1">
    <property type="nucleotide sequence ID" value="NZ_PIPI01000001.1"/>
</dbReference>
<dbReference type="PANTHER" id="PTHR30055:SF234">
    <property type="entry name" value="HTH-TYPE TRANSCRIPTIONAL REGULATOR BETI"/>
    <property type="match status" value="1"/>
</dbReference>
<dbReference type="GO" id="GO:0003700">
    <property type="term" value="F:DNA-binding transcription factor activity"/>
    <property type="evidence" value="ECO:0007669"/>
    <property type="project" value="TreeGrafter"/>
</dbReference>
<keyword evidence="2 4" id="KW-0238">DNA-binding</keyword>
<accession>A0A432VYN7</accession>
<dbReference type="Pfam" id="PF00440">
    <property type="entry name" value="TetR_N"/>
    <property type="match status" value="1"/>
</dbReference>
<dbReference type="FunFam" id="1.10.10.60:FF:000141">
    <property type="entry name" value="TetR family transcriptional regulator"/>
    <property type="match status" value="1"/>
</dbReference>
<keyword evidence="1" id="KW-0805">Transcription regulation</keyword>
<dbReference type="OrthoDB" id="63332at2"/>
<name>A0A432VYN7_9GAMM</name>
<evidence type="ECO:0000256" key="3">
    <source>
        <dbReference type="ARBA" id="ARBA00023163"/>
    </source>
</evidence>
<dbReference type="EMBL" id="PIPI01000001">
    <property type="protein sequence ID" value="RUO21779.1"/>
    <property type="molecule type" value="Genomic_DNA"/>
</dbReference>
<evidence type="ECO:0000313" key="8">
    <source>
        <dbReference type="Proteomes" id="UP000288212"/>
    </source>
</evidence>
<dbReference type="Proteomes" id="UP000288212">
    <property type="component" value="Unassembled WGS sequence"/>
</dbReference>
<evidence type="ECO:0000256" key="4">
    <source>
        <dbReference type="PROSITE-ProRule" id="PRU00335"/>
    </source>
</evidence>
<gene>
    <name evidence="7" type="ORF">CWE06_02725</name>
</gene>
<evidence type="ECO:0000256" key="5">
    <source>
        <dbReference type="SAM" id="MobiDB-lite"/>
    </source>
</evidence>
<dbReference type="InterPro" id="IPR009057">
    <property type="entry name" value="Homeodomain-like_sf"/>
</dbReference>
<dbReference type="SUPFAM" id="SSF46689">
    <property type="entry name" value="Homeodomain-like"/>
    <property type="match status" value="1"/>
</dbReference>
<dbReference type="InterPro" id="IPR050109">
    <property type="entry name" value="HTH-type_TetR-like_transc_reg"/>
</dbReference>
<evidence type="ECO:0000313" key="7">
    <source>
        <dbReference type="EMBL" id="RUO21779.1"/>
    </source>
</evidence>
<organism evidence="7 8">
    <name type="scientific">Aliidiomarina haloalkalitolerans</name>
    <dbReference type="NCBI Taxonomy" id="859059"/>
    <lineage>
        <taxon>Bacteria</taxon>
        <taxon>Pseudomonadati</taxon>
        <taxon>Pseudomonadota</taxon>
        <taxon>Gammaproteobacteria</taxon>
        <taxon>Alteromonadales</taxon>
        <taxon>Idiomarinaceae</taxon>
        <taxon>Aliidiomarina</taxon>
    </lineage>
</organism>
<proteinExistence type="predicted"/>
<dbReference type="PANTHER" id="PTHR30055">
    <property type="entry name" value="HTH-TYPE TRANSCRIPTIONAL REGULATOR RUTR"/>
    <property type="match status" value="1"/>
</dbReference>
<dbReference type="InterPro" id="IPR001647">
    <property type="entry name" value="HTH_TetR"/>
</dbReference>